<keyword evidence="1" id="KW-0732">Signal</keyword>
<dbReference type="InterPro" id="IPR036691">
    <property type="entry name" value="Endo/exonu/phosph_ase_sf"/>
</dbReference>
<dbReference type="Pfam" id="PF03372">
    <property type="entry name" value="Exo_endo_phos"/>
    <property type="match status" value="1"/>
</dbReference>
<keyword evidence="4" id="KW-1185">Reference proteome</keyword>
<dbReference type="Gene3D" id="3.60.10.10">
    <property type="entry name" value="Endonuclease/exonuclease/phosphatase"/>
    <property type="match status" value="1"/>
</dbReference>
<accession>A0ABT3PX75</accession>
<evidence type="ECO:0000256" key="1">
    <source>
        <dbReference type="SAM" id="SignalP"/>
    </source>
</evidence>
<comment type="caution">
    <text evidence="3">The sequence shown here is derived from an EMBL/GenBank/DDBJ whole genome shotgun (WGS) entry which is preliminary data.</text>
</comment>
<feature type="domain" description="Endonuclease/exonuclease/phosphatase" evidence="2">
    <location>
        <begin position="53"/>
        <end position="247"/>
    </location>
</feature>
<feature type="signal peptide" evidence="1">
    <location>
        <begin position="1"/>
        <end position="19"/>
    </location>
</feature>
<dbReference type="Proteomes" id="UP001207337">
    <property type="component" value="Unassembled WGS sequence"/>
</dbReference>
<feature type="chain" id="PRO_5047255085" description="Endonuclease/exonuclease/phosphatase domain-containing protein" evidence="1">
    <location>
        <begin position="20"/>
        <end position="336"/>
    </location>
</feature>
<dbReference type="EMBL" id="JAJNDC010000001">
    <property type="protein sequence ID" value="MCW9712446.1"/>
    <property type="molecule type" value="Genomic_DNA"/>
</dbReference>
<organism evidence="3 4">
    <name type="scientific">Fodinibius salicampi</name>
    <dbReference type="NCBI Taxonomy" id="1920655"/>
    <lineage>
        <taxon>Bacteria</taxon>
        <taxon>Pseudomonadati</taxon>
        <taxon>Balneolota</taxon>
        <taxon>Balneolia</taxon>
        <taxon>Balneolales</taxon>
        <taxon>Balneolaceae</taxon>
        <taxon>Fodinibius</taxon>
    </lineage>
</organism>
<gene>
    <name evidence="3" type="ORF">LQ318_05955</name>
</gene>
<evidence type="ECO:0000313" key="4">
    <source>
        <dbReference type="Proteomes" id="UP001207337"/>
    </source>
</evidence>
<dbReference type="RefSeq" id="WP_265788406.1">
    <property type="nucleotide sequence ID" value="NZ_BAABRS010000001.1"/>
</dbReference>
<evidence type="ECO:0000313" key="3">
    <source>
        <dbReference type="EMBL" id="MCW9712446.1"/>
    </source>
</evidence>
<dbReference type="InterPro" id="IPR005135">
    <property type="entry name" value="Endo/exonuclease/phosphatase"/>
</dbReference>
<name>A0ABT3PX75_9BACT</name>
<dbReference type="SUPFAM" id="SSF56219">
    <property type="entry name" value="DNase I-like"/>
    <property type="match status" value="1"/>
</dbReference>
<protein>
    <recommendedName>
        <fullName evidence="2">Endonuclease/exonuclease/phosphatase domain-containing protein</fullName>
    </recommendedName>
</protein>
<proteinExistence type="predicted"/>
<sequence length="336" mass="38873">MKRFIFGIVILGIALSLFKACGGTSGFEVDDEDEPEEILPTEPVAPDGILETVTWNTEWYGNEGNGPDDEFQQTKNIVRVLDSLDADLYAMQEIFSQEAFNEIVEPMTGYKGFTADFINKGQKMAFLYNTNTIDSLEAGEISLAEVRETYRDEWEYYWANGRPPLFFRFDYHTPNSEQTEFFAVVIHAKANYGDYQESYKRRQMAAEGLYYYLLDEHPNANIILMGDYNDDVDESIYYEEQNGEEVYQETPYDEFTEDTQHFRIVTKVLSENKHTASINYMDKGDLIDHITMSDELFNLYIDDSATIYEAPLDYIPDFESSTSDHLPVWAKFDMAQ</sequence>
<evidence type="ECO:0000259" key="2">
    <source>
        <dbReference type="Pfam" id="PF03372"/>
    </source>
</evidence>
<reference evidence="3 4" key="1">
    <citation type="submission" date="2021-11" db="EMBL/GenBank/DDBJ databases">
        <title>Aliifidinibius sp. nov., a new bacterium isolated from saline soil.</title>
        <authorList>
            <person name="Galisteo C."/>
            <person name="De La Haba R."/>
            <person name="Sanchez-Porro C."/>
            <person name="Ventosa A."/>
        </authorList>
    </citation>
    <scope>NUCLEOTIDE SEQUENCE [LARGE SCALE GENOMIC DNA]</scope>
    <source>
        <strain evidence="3 4">KACC 190600</strain>
    </source>
</reference>